<feature type="region of interest" description="Disordered" evidence="6">
    <location>
        <begin position="1"/>
        <end position="24"/>
    </location>
</feature>
<keyword evidence="5" id="KW-0804">Transcription</keyword>
<dbReference type="GO" id="GO:0003677">
    <property type="term" value="F:DNA binding"/>
    <property type="evidence" value="ECO:0007669"/>
    <property type="project" value="InterPro"/>
</dbReference>
<evidence type="ECO:0000256" key="6">
    <source>
        <dbReference type="SAM" id="MobiDB-lite"/>
    </source>
</evidence>
<protein>
    <recommendedName>
        <fullName evidence="7">BED-type domain-containing protein</fullName>
    </recommendedName>
</protein>
<evidence type="ECO:0000256" key="4">
    <source>
        <dbReference type="ARBA" id="ARBA00023015"/>
    </source>
</evidence>
<proteinExistence type="predicted"/>
<gene>
    <name evidence="8" type="ORF">KIW84_050734</name>
</gene>
<evidence type="ECO:0000259" key="7">
    <source>
        <dbReference type="Pfam" id="PF02892"/>
    </source>
</evidence>
<dbReference type="PANTHER" id="PTHR46481">
    <property type="entry name" value="ZINC FINGER BED DOMAIN-CONTAINING PROTEIN 4"/>
    <property type="match status" value="1"/>
</dbReference>
<comment type="caution">
    <text evidence="8">The sequence shown here is derived from an EMBL/GenBank/DDBJ whole genome shotgun (WGS) entry which is preliminary data.</text>
</comment>
<evidence type="ECO:0000256" key="3">
    <source>
        <dbReference type="ARBA" id="ARBA00022833"/>
    </source>
</evidence>
<evidence type="ECO:0000313" key="9">
    <source>
        <dbReference type="Proteomes" id="UP001058974"/>
    </source>
</evidence>
<keyword evidence="1" id="KW-0479">Metal-binding</keyword>
<keyword evidence="4" id="KW-0805">Transcription regulation</keyword>
<keyword evidence="3" id="KW-0862">Zinc</keyword>
<evidence type="ECO:0000256" key="2">
    <source>
        <dbReference type="ARBA" id="ARBA00022771"/>
    </source>
</evidence>
<dbReference type="InterPro" id="IPR003656">
    <property type="entry name" value="Znf_BED"/>
</dbReference>
<keyword evidence="9" id="KW-1185">Reference proteome</keyword>
<organism evidence="8 9">
    <name type="scientific">Pisum sativum</name>
    <name type="common">Garden pea</name>
    <name type="synonym">Lathyrus oleraceus</name>
    <dbReference type="NCBI Taxonomy" id="3888"/>
    <lineage>
        <taxon>Eukaryota</taxon>
        <taxon>Viridiplantae</taxon>
        <taxon>Streptophyta</taxon>
        <taxon>Embryophyta</taxon>
        <taxon>Tracheophyta</taxon>
        <taxon>Spermatophyta</taxon>
        <taxon>Magnoliopsida</taxon>
        <taxon>eudicotyledons</taxon>
        <taxon>Gunneridae</taxon>
        <taxon>Pentapetalae</taxon>
        <taxon>rosids</taxon>
        <taxon>fabids</taxon>
        <taxon>Fabales</taxon>
        <taxon>Fabaceae</taxon>
        <taxon>Papilionoideae</taxon>
        <taxon>50 kb inversion clade</taxon>
        <taxon>NPAAA clade</taxon>
        <taxon>Hologalegina</taxon>
        <taxon>IRL clade</taxon>
        <taxon>Fabeae</taxon>
        <taxon>Lathyrus</taxon>
    </lineage>
</organism>
<evidence type="ECO:0000256" key="5">
    <source>
        <dbReference type="ARBA" id="ARBA00023163"/>
    </source>
</evidence>
<dbReference type="Proteomes" id="UP001058974">
    <property type="component" value="Chromosome 5"/>
</dbReference>
<dbReference type="AlphaFoldDB" id="A0A9D4WI76"/>
<reference evidence="8 9" key="1">
    <citation type="journal article" date="2022" name="Nat. Genet.">
        <title>Improved pea reference genome and pan-genome highlight genomic features and evolutionary characteristics.</title>
        <authorList>
            <person name="Yang T."/>
            <person name="Liu R."/>
            <person name="Luo Y."/>
            <person name="Hu S."/>
            <person name="Wang D."/>
            <person name="Wang C."/>
            <person name="Pandey M.K."/>
            <person name="Ge S."/>
            <person name="Xu Q."/>
            <person name="Li N."/>
            <person name="Li G."/>
            <person name="Huang Y."/>
            <person name="Saxena R.K."/>
            <person name="Ji Y."/>
            <person name="Li M."/>
            <person name="Yan X."/>
            <person name="He Y."/>
            <person name="Liu Y."/>
            <person name="Wang X."/>
            <person name="Xiang C."/>
            <person name="Varshney R.K."/>
            <person name="Ding H."/>
            <person name="Gao S."/>
            <person name="Zong X."/>
        </authorList>
    </citation>
    <scope>NUCLEOTIDE SEQUENCE [LARGE SCALE GENOMIC DNA]</scope>
    <source>
        <strain evidence="8 9">cv. Zhongwan 6</strain>
    </source>
</reference>
<sequence length="156" mass="17906">MQPENTPINSMSNSENDLSQLASESVPPITSDVDAYEMNKDGKRKLTSFVWNHFKRKTINGEEKVVCNYCNKALTVDHLGFKVYSEGLQSLFKVPSRNTVKSDIIKIYENENLKTMRLLDKIESKIALTSDIWTASNQKKGYMMITAHYVDDDWDM</sequence>
<feature type="domain" description="BED-type" evidence="7">
    <location>
        <begin position="50"/>
        <end position="77"/>
    </location>
</feature>
<dbReference type="InterPro" id="IPR052035">
    <property type="entry name" value="ZnF_BED_domain_contain"/>
</dbReference>
<evidence type="ECO:0000313" key="8">
    <source>
        <dbReference type="EMBL" id="KAI5403273.1"/>
    </source>
</evidence>
<dbReference type="EMBL" id="JAMSHJ010000005">
    <property type="protein sequence ID" value="KAI5403273.1"/>
    <property type="molecule type" value="Genomic_DNA"/>
</dbReference>
<accession>A0A9D4WI76</accession>
<dbReference type="PANTHER" id="PTHR46481:SF11">
    <property type="entry name" value="ZINC FINGER BED DOMAIN-CONTAINING PROTEIN RICESLEEPER 2-LIKE"/>
    <property type="match status" value="1"/>
</dbReference>
<evidence type="ECO:0000256" key="1">
    <source>
        <dbReference type="ARBA" id="ARBA00022723"/>
    </source>
</evidence>
<dbReference type="Gramene" id="Psat05G0073400-T1">
    <property type="protein sequence ID" value="KAI5403273.1"/>
    <property type="gene ID" value="KIW84_050734"/>
</dbReference>
<dbReference type="GO" id="GO:0008270">
    <property type="term" value="F:zinc ion binding"/>
    <property type="evidence" value="ECO:0007669"/>
    <property type="project" value="UniProtKB-KW"/>
</dbReference>
<dbReference type="Pfam" id="PF02892">
    <property type="entry name" value="zf-BED"/>
    <property type="match status" value="1"/>
</dbReference>
<name>A0A9D4WI76_PEA</name>
<feature type="compositionally biased region" description="Polar residues" evidence="6">
    <location>
        <begin position="1"/>
        <end position="23"/>
    </location>
</feature>
<keyword evidence="2" id="KW-0863">Zinc-finger</keyword>